<dbReference type="InParanoid" id="A0A7N2MDV8"/>
<sequence>MAFLKESNPRNLDNDQREEKSFSCAMQLSTSIVLPMVLNSAIKLGVFDILTKAGPGAKLSPSQIVAQMPTKNPDAAMMLDRILKLLVSHSVLGCTVVADVDFGSFQRLYSLTPVSEYFVTNEDGVSLGPFMALIHDQVFIKCWSQLNDAILEGGIPFNRTYGTHFFKYTDLDPRFNKVFNVAISNRTTIVIKKILESYKGFEQLRQLVDVGGGLGVTINLITTRYPNIKGINFDLPHVIQHAPPYPGVEHVEGDMFENVPDGHVIFMQSILHDWSDEYCLKLLKNCYNAIPNDGKVIVVEAVIPTMPNISTPMKSTYQLDMLMMTLHTGGKERTQEEIMALATMAGFSGIKFECSVCDLWVLEFFK</sequence>
<dbReference type="FunFam" id="1.10.10.10:FF:000357">
    <property type="entry name" value="Caffeic acid 3-O-methyltransferase"/>
    <property type="match status" value="1"/>
</dbReference>
<evidence type="ECO:0000259" key="10">
    <source>
        <dbReference type="Pfam" id="PF08100"/>
    </source>
</evidence>
<dbReference type="PANTHER" id="PTHR11746">
    <property type="entry name" value="O-METHYLTRANSFERASE"/>
    <property type="match status" value="1"/>
</dbReference>
<dbReference type="InterPro" id="IPR036390">
    <property type="entry name" value="WH_DNA-bd_sf"/>
</dbReference>
<dbReference type="GO" id="GO:0009809">
    <property type="term" value="P:lignin biosynthetic process"/>
    <property type="evidence" value="ECO:0007669"/>
    <property type="project" value="UniProtKB-KW"/>
</dbReference>
<dbReference type="PROSITE" id="PS51683">
    <property type="entry name" value="SAM_OMT_II"/>
    <property type="match status" value="1"/>
</dbReference>
<evidence type="ECO:0000256" key="8">
    <source>
        <dbReference type="PIRSR" id="PIRSR005739-1"/>
    </source>
</evidence>
<reference evidence="11 12" key="1">
    <citation type="journal article" date="2016" name="G3 (Bethesda)">
        <title>First Draft Assembly and Annotation of the Genome of a California Endemic Oak Quercus lobata Nee (Fagaceae).</title>
        <authorList>
            <person name="Sork V.L."/>
            <person name="Fitz-Gibbon S.T."/>
            <person name="Puiu D."/>
            <person name="Crepeau M."/>
            <person name="Gugger P.F."/>
            <person name="Sherman R."/>
            <person name="Stevens K."/>
            <person name="Langley C.H."/>
            <person name="Pellegrini M."/>
            <person name="Salzberg S.L."/>
        </authorList>
    </citation>
    <scope>NUCLEOTIDE SEQUENCE [LARGE SCALE GENOMIC DNA]</scope>
    <source>
        <strain evidence="11 12">cv. SW786</strain>
    </source>
</reference>
<keyword evidence="5" id="KW-0438">Lignin biosynthesis</keyword>
<dbReference type="InterPro" id="IPR012967">
    <property type="entry name" value="COMT_dimerisation"/>
</dbReference>
<feature type="domain" description="O-methyltransferase C-terminal" evidence="9">
    <location>
        <begin position="143"/>
        <end position="348"/>
    </location>
</feature>
<dbReference type="GO" id="GO:0047763">
    <property type="term" value="F:caffeate O-methyltransferase activity"/>
    <property type="evidence" value="ECO:0007669"/>
    <property type="project" value="UniProtKB-EC"/>
</dbReference>
<evidence type="ECO:0000256" key="5">
    <source>
        <dbReference type="ARBA" id="ARBA00022733"/>
    </source>
</evidence>
<feature type="domain" description="O-methyltransferase dimerisation" evidence="10">
    <location>
        <begin position="26"/>
        <end position="120"/>
    </location>
</feature>
<evidence type="ECO:0000259" key="9">
    <source>
        <dbReference type="Pfam" id="PF00891"/>
    </source>
</evidence>
<evidence type="ECO:0000256" key="7">
    <source>
        <dbReference type="ARBA" id="ARBA00045231"/>
    </source>
</evidence>
<dbReference type="InterPro" id="IPR016461">
    <property type="entry name" value="COMT-like"/>
</dbReference>
<keyword evidence="12" id="KW-1185">Reference proteome</keyword>
<evidence type="ECO:0000313" key="12">
    <source>
        <dbReference type="Proteomes" id="UP000594261"/>
    </source>
</evidence>
<keyword evidence="3" id="KW-0808">Transferase</keyword>
<proteinExistence type="predicted"/>
<dbReference type="GO" id="GO:0032259">
    <property type="term" value="P:methylation"/>
    <property type="evidence" value="ECO:0007669"/>
    <property type="project" value="UniProtKB-KW"/>
</dbReference>
<dbReference type="Pfam" id="PF00891">
    <property type="entry name" value="Methyltransf_2"/>
    <property type="match status" value="1"/>
</dbReference>
<dbReference type="Gene3D" id="3.40.50.150">
    <property type="entry name" value="Vaccinia Virus protein VP39"/>
    <property type="match status" value="1"/>
</dbReference>
<evidence type="ECO:0000256" key="4">
    <source>
        <dbReference type="ARBA" id="ARBA00022691"/>
    </source>
</evidence>
<dbReference type="SUPFAM" id="SSF46785">
    <property type="entry name" value="Winged helix' DNA-binding domain"/>
    <property type="match status" value="1"/>
</dbReference>
<comment type="function">
    <text evidence="7">Catalyzes the conversion of caffeic acid to ferulic acid and of 5-hydroxyferulic acid to sinapic acid. The resulting products may subsequently be converted to the corresponding alcohols that are incorporated into lignins.</text>
</comment>
<dbReference type="InterPro" id="IPR036388">
    <property type="entry name" value="WH-like_DNA-bd_sf"/>
</dbReference>
<evidence type="ECO:0000313" key="11">
    <source>
        <dbReference type="EnsemblPlants" id="QL08p047282:mrna"/>
    </source>
</evidence>
<keyword evidence="2" id="KW-0489">Methyltransferase</keyword>
<evidence type="ECO:0000256" key="1">
    <source>
        <dbReference type="ARBA" id="ARBA00004928"/>
    </source>
</evidence>
<dbReference type="EnsemblPlants" id="QL08p047282:mrna">
    <property type="protein sequence ID" value="QL08p047282:mrna"/>
    <property type="gene ID" value="QL08p047282"/>
</dbReference>
<dbReference type="AlphaFoldDB" id="A0A7N2MDV8"/>
<organism evidence="11 12">
    <name type="scientific">Quercus lobata</name>
    <name type="common">Valley oak</name>
    <dbReference type="NCBI Taxonomy" id="97700"/>
    <lineage>
        <taxon>Eukaryota</taxon>
        <taxon>Viridiplantae</taxon>
        <taxon>Streptophyta</taxon>
        <taxon>Embryophyta</taxon>
        <taxon>Tracheophyta</taxon>
        <taxon>Spermatophyta</taxon>
        <taxon>Magnoliopsida</taxon>
        <taxon>eudicotyledons</taxon>
        <taxon>Gunneridae</taxon>
        <taxon>Pentapetalae</taxon>
        <taxon>rosids</taxon>
        <taxon>fabids</taxon>
        <taxon>Fagales</taxon>
        <taxon>Fagaceae</taxon>
        <taxon>Quercus</taxon>
    </lineage>
</organism>
<evidence type="ECO:0000256" key="2">
    <source>
        <dbReference type="ARBA" id="ARBA00022603"/>
    </source>
</evidence>
<dbReference type="KEGG" id="qlo:115958535"/>
<dbReference type="GeneID" id="115958535"/>
<dbReference type="Gene3D" id="1.10.10.10">
    <property type="entry name" value="Winged helix-like DNA-binding domain superfamily/Winged helix DNA-binding domain"/>
    <property type="match status" value="1"/>
</dbReference>
<dbReference type="GO" id="GO:0046983">
    <property type="term" value="F:protein dimerization activity"/>
    <property type="evidence" value="ECO:0007669"/>
    <property type="project" value="InterPro"/>
</dbReference>
<dbReference type="SUPFAM" id="SSF53335">
    <property type="entry name" value="S-adenosyl-L-methionine-dependent methyltransferases"/>
    <property type="match status" value="1"/>
</dbReference>
<feature type="active site" description="Proton acceptor" evidence="8">
    <location>
        <position position="272"/>
    </location>
</feature>
<dbReference type="InterPro" id="IPR001077">
    <property type="entry name" value="COMT_C"/>
</dbReference>
<dbReference type="PIRSF" id="PIRSF005739">
    <property type="entry name" value="O-mtase"/>
    <property type="match status" value="1"/>
</dbReference>
<dbReference type="RefSeq" id="XP_030932808.1">
    <property type="nucleotide sequence ID" value="XM_031076948.1"/>
</dbReference>
<accession>A0A7N2MDV8</accession>
<dbReference type="FunFam" id="3.40.50.150:FF:000061">
    <property type="entry name" value="Caffeic acid O-methyltransferase"/>
    <property type="match status" value="1"/>
</dbReference>
<dbReference type="OrthoDB" id="1606438at2759"/>
<dbReference type="Proteomes" id="UP000594261">
    <property type="component" value="Chromosome 8"/>
</dbReference>
<gene>
    <name evidence="11" type="primary">LOC115958535</name>
</gene>
<dbReference type="Gramene" id="QL08p047282:mrna">
    <property type="protein sequence ID" value="QL08p047282:mrna"/>
    <property type="gene ID" value="QL08p047282"/>
</dbReference>
<protein>
    <recommendedName>
        <fullName evidence="6">caffeate O-methyltransferase</fullName>
        <ecNumber evidence="6">2.1.1.68</ecNumber>
    </recommendedName>
</protein>
<reference evidence="11" key="2">
    <citation type="submission" date="2021-01" db="UniProtKB">
        <authorList>
            <consortium name="EnsemblPlants"/>
        </authorList>
    </citation>
    <scope>IDENTIFICATION</scope>
</reference>
<dbReference type="OMA" id="EHYFDWL"/>
<name>A0A7N2MDV8_QUELO</name>
<dbReference type="Pfam" id="PF08100">
    <property type="entry name" value="Dimerisation"/>
    <property type="match status" value="1"/>
</dbReference>
<dbReference type="InterPro" id="IPR029063">
    <property type="entry name" value="SAM-dependent_MTases_sf"/>
</dbReference>
<dbReference type="EMBL" id="LRBV02000008">
    <property type="status" value="NOT_ANNOTATED_CDS"/>
    <property type="molecule type" value="Genomic_DNA"/>
</dbReference>
<evidence type="ECO:0000256" key="6">
    <source>
        <dbReference type="ARBA" id="ARBA00039011"/>
    </source>
</evidence>
<evidence type="ECO:0000256" key="3">
    <source>
        <dbReference type="ARBA" id="ARBA00022679"/>
    </source>
</evidence>
<comment type="pathway">
    <text evidence="1">Aromatic compound metabolism; phenylpropanoid biosynthesis.</text>
</comment>
<dbReference type="EC" id="2.1.1.68" evidence="6"/>
<keyword evidence="4" id="KW-0949">S-adenosyl-L-methionine</keyword>